<reference evidence="1 2" key="2">
    <citation type="submission" date="2007-10" db="EMBL/GenBank/DDBJ databases">
        <authorList>
            <person name="Fulton L."/>
            <person name="Clifton S."/>
            <person name="Fulton B."/>
            <person name="Xu J."/>
            <person name="Minx P."/>
            <person name="Pepin K.H."/>
            <person name="Johnson M."/>
            <person name="Thiruvilangam P."/>
            <person name="Bhonagiri V."/>
            <person name="Nash W.E."/>
            <person name="Wang C."/>
            <person name="Mardis E.R."/>
            <person name="Wilson R.K."/>
        </authorList>
    </citation>
    <scope>NUCLEOTIDE SEQUENCE [LARGE SCALE GENOMIC DNA]</scope>
    <source>
        <strain evidence="1 2">ATCC 27755</strain>
    </source>
</reference>
<dbReference type="STRING" id="411461.DORFOR_00404"/>
<gene>
    <name evidence="1" type="ORF">DORFOR_00404</name>
</gene>
<evidence type="ECO:0000313" key="2">
    <source>
        <dbReference type="Proteomes" id="UP000005359"/>
    </source>
</evidence>
<dbReference type="PaxDb" id="411461-DORFOR_00404"/>
<dbReference type="EMBL" id="AAXA02000007">
    <property type="protein sequence ID" value="EDR48279.1"/>
    <property type="molecule type" value="Genomic_DNA"/>
</dbReference>
<organism evidence="1 2">
    <name type="scientific">Dorea formicigenerans ATCC 27755</name>
    <dbReference type="NCBI Taxonomy" id="411461"/>
    <lineage>
        <taxon>Bacteria</taxon>
        <taxon>Bacillati</taxon>
        <taxon>Bacillota</taxon>
        <taxon>Clostridia</taxon>
        <taxon>Lachnospirales</taxon>
        <taxon>Lachnospiraceae</taxon>
        <taxon>Dorea</taxon>
    </lineage>
</organism>
<protein>
    <submittedName>
        <fullName evidence="1">Uncharacterized protein</fullName>
    </submittedName>
</protein>
<name>B0G275_9FIRM</name>
<accession>B0G275</accession>
<proteinExistence type="predicted"/>
<comment type="caution">
    <text evidence="1">The sequence shown here is derived from an EMBL/GenBank/DDBJ whole genome shotgun (WGS) entry which is preliminary data.</text>
</comment>
<reference evidence="1 2" key="1">
    <citation type="submission" date="2007-10" db="EMBL/GenBank/DDBJ databases">
        <title>Draft genome sequence of Dorea formicigenerans(ATCC 27755).</title>
        <authorList>
            <person name="Sudarsanam P."/>
            <person name="Ley R."/>
            <person name="Guruge J."/>
            <person name="Turnbaugh P.J."/>
            <person name="Mahowald M."/>
            <person name="Liep D."/>
            <person name="Gordon J."/>
        </authorList>
    </citation>
    <scope>NUCLEOTIDE SEQUENCE [LARGE SCALE GENOMIC DNA]</scope>
    <source>
        <strain evidence="1 2">ATCC 27755</strain>
    </source>
</reference>
<sequence>MAAPDISNSFGKWSCIACGNIVHDGWNQGEAYASAEITRKSVCMN</sequence>
<dbReference type="AlphaFoldDB" id="B0G275"/>
<evidence type="ECO:0000313" key="1">
    <source>
        <dbReference type="EMBL" id="EDR48279.1"/>
    </source>
</evidence>
<dbReference type="Proteomes" id="UP000005359">
    <property type="component" value="Unassembled WGS sequence"/>
</dbReference>